<dbReference type="VEuPathDB" id="TriTrypDB:ADEAN_000452500"/>
<sequence length="1267" mass="139847">MISCSAIQKLERYGLLGLKKKNTREYIQFSLNDEKRSNIYALTNLPTWEEALEAIARTHQQVSTGQQEGMAAATTSDSLLYAMSFSASLIAHHVHTVLLGTPSNIFDSQGDAGKDHIEFSLNMVKVLELIAVQLSASTANSTSASFVEGNFSVKALGHLLHSVLDVLMNSSVLLFAASSKLLKGKQDMKCFGEICTRAYIFTGAVIRLLHRTCSFSKTHSGNSTRELFSSKSCSSYLKQTQAKSTNASKQDAPSALVTEAIAEARPALSLLYTILSSCEKSDKSAIPFTFVSELVLLHKLALFHELCNAMPELLSQIPSGDSQSPASFAELQQSASMLLTSTCGSKATCYVLYYRGDDVKLLQNNINDMDEYSLYTYATSAPIEASLLQRVKDAFAANRFDEATLKCALAMLCWVCASPLIFRSFCYSDNWHVFAQEQRRKVLQYQANSRNALKSYNSKRSASEEKLTEKKEAGDGDNDTSSVHSHASSVGGAGSVNTNANSLSSYHTDMSSMISLSSRLSLLSSFSRHSTDTYLSFMSVLGPTQTNADWMATKYSHESEDGNTNLPLIFLEEIVLALQRFNEAISFTGGLFDSLYDCVVWKSVESLFLTVNHSSDRHEQNYSKEVRVPIFDFGNDVRYNNGRGFEILGLVFAKVIAPCLVEDGTVHKTSTIVESLSVCLSSYEFVAPHIIDQNLGIIVKLLCTSFRHAGDLLSLNESLVVNFFLNVISRLGKNNQLPLLLDVLLPKAVEESGEATSPLDENDERALVGVFSAGVVQSVYTTAVKYSFDQESLMKLFVDYVTANSVDSAVETLVHPTFVITLTVLTLRGMVPTSVSSTSILERATELELILCNAFTKLSAEFRKKEHQQGKEVEFSQLLCLTLWSIYECRRTTTECLQDLGLQNLKEYVQMLENMMWNTQTQLLQVVGDLSFDAVGQFAKAVGDSSVREAATTVILKLCIQRLVLAQNVFRLEGSADIAGQFKEDARTLSAFVLDQMRGESNADNATNDSRDALLFFVATVNENEWESLTVFSRSKSFREFCLFTIRQMFLQEVGNSHFLQWFNRILRAAPSYILRAITDVMLDIGSSTVLKFANGHEKDGDAAHIPSLLKALEICYLRVGHNPYWPTVLLCISKWCLPLKSQASAECKTALERLIRIVNLIVSSERNSHGVFRYVLSGEHGKPAGNSTLKPLYVEAIGVPRALLVEIGKDSSLWNEKTALGDWSFEDEIKTVNRQLVLEAVFGGFGGVGGGQRWTGGGCERAYGNA</sequence>
<keyword evidence="3" id="KW-1185">Reference proteome</keyword>
<feature type="region of interest" description="Disordered" evidence="1">
    <location>
        <begin position="454"/>
        <end position="494"/>
    </location>
</feature>
<reference evidence="2 3" key="1">
    <citation type="submission" date="2020-08" db="EMBL/GenBank/DDBJ databases">
        <authorList>
            <person name="Newling K."/>
            <person name="Davey J."/>
            <person name="Forrester S."/>
        </authorList>
    </citation>
    <scope>NUCLEOTIDE SEQUENCE [LARGE SCALE GENOMIC DNA]</scope>
    <source>
        <strain evidence="3">Crithidia deanei Carvalho (ATCC PRA-265)</strain>
    </source>
</reference>
<evidence type="ECO:0000313" key="2">
    <source>
        <dbReference type="EMBL" id="CAD2217047.1"/>
    </source>
</evidence>
<dbReference type="AlphaFoldDB" id="A0A7G2CDM0"/>
<proteinExistence type="predicted"/>
<feature type="compositionally biased region" description="Low complexity" evidence="1">
    <location>
        <begin position="481"/>
        <end position="490"/>
    </location>
</feature>
<name>A0A7G2CDM0_9TRYP</name>
<feature type="compositionally biased region" description="Basic and acidic residues" evidence="1">
    <location>
        <begin position="461"/>
        <end position="474"/>
    </location>
</feature>
<organism evidence="2 3">
    <name type="scientific">Angomonas deanei</name>
    <dbReference type="NCBI Taxonomy" id="59799"/>
    <lineage>
        <taxon>Eukaryota</taxon>
        <taxon>Discoba</taxon>
        <taxon>Euglenozoa</taxon>
        <taxon>Kinetoplastea</taxon>
        <taxon>Metakinetoplastina</taxon>
        <taxon>Trypanosomatida</taxon>
        <taxon>Trypanosomatidae</taxon>
        <taxon>Strigomonadinae</taxon>
        <taxon>Angomonas</taxon>
    </lineage>
</organism>
<gene>
    <name evidence="2" type="ORF">ADEAN_000452500</name>
</gene>
<protein>
    <submittedName>
        <fullName evidence="2">Uncharacterized protein</fullName>
    </submittedName>
</protein>
<dbReference type="Proteomes" id="UP000515908">
    <property type="component" value="Chromosome 08"/>
</dbReference>
<accession>A0A7G2CDM0</accession>
<evidence type="ECO:0000256" key="1">
    <source>
        <dbReference type="SAM" id="MobiDB-lite"/>
    </source>
</evidence>
<evidence type="ECO:0000313" key="3">
    <source>
        <dbReference type="Proteomes" id="UP000515908"/>
    </source>
</evidence>
<dbReference type="EMBL" id="LR877152">
    <property type="protein sequence ID" value="CAD2217047.1"/>
    <property type="molecule type" value="Genomic_DNA"/>
</dbReference>